<protein>
    <submittedName>
        <fullName evidence="2">Uncharacterized protein</fullName>
    </submittedName>
</protein>
<feature type="non-terminal residue" evidence="2">
    <location>
        <position position="99"/>
    </location>
</feature>
<dbReference type="OrthoDB" id="10564965at2759"/>
<feature type="transmembrane region" description="Helical" evidence="1">
    <location>
        <begin position="38"/>
        <end position="58"/>
    </location>
</feature>
<organism evidence="2 3">
    <name type="scientific">Tropilaelaps mercedesae</name>
    <dbReference type="NCBI Taxonomy" id="418985"/>
    <lineage>
        <taxon>Eukaryota</taxon>
        <taxon>Metazoa</taxon>
        <taxon>Ecdysozoa</taxon>
        <taxon>Arthropoda</taxon>
        <taxon>Chelicerata</taxon>
        <taxon>Arachnida</taxon>
        <taxon>Acari</taxon>
        <taxon>Parasitiformes</taxon>
        <taxon>Mesostigmata</taxon>
        <taxon>Gamasina</taxon>
        <taxon>Dermanyssoidea</taxon>
        <taxon>Laelapidae</taxon>
        <taxon>Tropilaelaps</taxon>
    </lineage>
</organism>
<sequence length="99" mass="11101">MAATWTISSKSRTVGCPMAYAFGTSHCLPSHTGQWSASYFLVFESMTLFVCSILHKIVSMARQLQRRLRSEGFSRVEDISEMKLPRQSVVGPKPSEKQS</sequence>
<accession>A0A1V9XKZ7</accession>
<keyword evidence="1" id="KW-1133">Transmembrane helix</keyword>
<dbReference type="InParanoid" id="A0A1V9XKZ7"/>
<name>A0A1V9XKZ7_9ACAR</name>
<evidence type="ECO:0000313" key="3">
    <source>
        <dbReference type="Proteomes" id="UP000192247"/>
    </source>
</evidence>
<dbReference type="AlphaFoldDB" id="A0A1V9XKZ7"/>
<dbReference type="Proteomes" id="UP000192247">
    <property type="component" value="Unassembled WGS sequence"/>
</dbReference>
<dbReference type="EMBL" id="MNPL01008488">
    <property type="protein sequence ID" value="OQR74214.1"/>
    <property type="molecule type" value="Genomic_DNA"/>
</dbReference>
<keyword evidence="1" id="KW-0472">Membrane</keyword>
<comment type="caution">
    <text evidence="2">The sequence shown here is derived from an EMBL/GenBank/DDBJ whole genome shotgun (WGS) entry which is preliminary data.</text>
</comment>
<gene>
    <name evidence="2" type="ORF">BIW11_09221</name>
</gene>
<reference evidence="2 3" key="1">
    <citation type="journal article" date="2017" name="Gigascience">
        <title>Draft genome of the honey bee ectoparasitic mite, Tropilaelaps mercedesae, is shaped by the parasitic life history.</title>
        <authorList>
            <person name="Dong X."/>
            <person name="Armstrong S.D."/>
            <person name="Xia D."/>
            <person name="Makepeace B.L."/>
            <person name="Darby A.C."/>
            <person name="Kadowaki T."/>
        </authorList>
    </citation>
    <scope>NUCLEOTIDE SEQUENCE [LARGE SCALE GENOMIC DNA]</scope>
    <source>
        <strain evidence="2">Wuxi-XJTLU</strain>
    </source>
</reference>
<keyword evidence="1" id="KW-0812">Transmembrane</keyword>
<keyword evidence="3" id="KW-1185">Reference proteome</keyword>
<evidence type="ECO:0000313" key="2">
    <source>
        <dbReference type="EMBL" id="OQR74214.1"/>
    </source>
</evidence>
<proteinExistence type="predicted"/>
<evidence type="ECO:0000256" key="1">
    <source>
        <dbReference type="SAM" id="Phobius"/>
    </source>
</evidence>